<gene>
    <name evidence="3" type="ORF">TCHU04912_LOCUS11307</name>
</gene>
<feature type="region of interest" description="Disordered" evidence="1">
    <location>
        <begin position="42"/>
        <end position="70"/>
    </location>
</feature>
<dbReference type="AlphaFoldDB" id="A0A7S1SUE6"/>
<evidence type="ECO:0000256" key="2">
    <source>
        <dbReference type="SAM" id="Phobius"/>
    </source>
</evidence>
<organism evidence="3">
    <name type="scientific">Tetraselmis chuii</name>
    <dbReference type="NCBI Taxonomy" id="63592"/>
    <lineage>
        <taxon>Eukaryota</taxon>
        <taxon>Viridiplantae</taxon>
        <taxon>Chlorophyta</taxon>
        <taxon>core chlorophytes</taxon>
        <taxon>Chlorodendrophyceae</taxon>
        <taxon>Chlorodendrales</taxon>
        <taxon>Chlorodendraceae</taxon>
        <taxon>Tetraselmis</taxon>
    </lineage>
</organism>
<feature type="transmembrane region" description="Helical" evidence="2">
    <location>
        <begin position="84"/>
        <end position="103"/>
    </location>
</feature>
<dbReference type="EMBL" id="HBGG01021748">
    <property type="protein sequence ID" value="CAD9209069.1"/>
    <property type="molecule type" value="Transcribed_RNA"/>
</dbReference>
<reference evidence="3" key="1">
    <citation type="submission" date="2021-01" db="EMBL/GenBank/DDBJ databases">
        <authorList>
            <person name="Corre E."/>
            <person name="Pelletier E."/>
            <person name="Niang G."/>
            <person name="Scheremetjew M."/>
            <person name="Finn R."/>
            <person name="Kale V."/>
            <person name="Holt S."/>
            <person name="Cochrane G."/>
            <person name="Meng A."/>
            <person name="Brown T."/>
            <person name="Cohen L."/>
        </authorList>
    </citation>
    <scope>NUCLEOTIDE SEQUENCE</scope>
    <source>
        <strain evidence="3">PLY429</strain>
    </source>
</reference>
<proteinExistence type="predicted"/>
<evidence type="ECO:0000256" key="1">
    <source>
        <dbReference type="SAM" id="MobiDB-lite"/>
    </source>
</evidence>
<accession>A0A7S1SUE6</accession>
<keyword evidence="2" id="KW-0472">Membrane</keyword>
<sequence>MQTILPSWTREFWAPRLSENGRAAVCLLVTASSFVCVKGEMSPPGATPPGKGEASGGSGGGSAGRGAARGGGNALSVIDFREDMFPAAVTLVFLLLGLLRVSGLRCYCT</sequence>
<keyword evidence="2" id="KW-1133">Transmembrane helix</keyword>
<protein>
    <submittedName>
        <fullName evidence="3">Uncharacterized protein</fullName>
    </submittedName>
</protein>
<evidence type="ECO:0000313" key="3">
    <source>
        <dbReference type="EMBL" id="CAD9209069.1"/>
    </source>
</evidence>
<feature type="compositionally biased region" description="Gly residues" evidence="1">
    <location>
        <begin position="53"/>
        <end position="70"/>
    </location>
</feature>
<name>A0A7S1SUE6_9CHLO</name>
<keyword evidence="2" id="KW-0812">Transmembrane</keyword>